<dbReference type="GO" id="GO:0005524">
    <property type="term" value="F:ATP binding"/>
    <property type="evidence" value="ECO:0007669"/>
    <property type="project" value="InterPro"/>
</dbReference>
<dbReference type="GO" id="GO:0043235">
    <property type="term" value="C:receptor complex"/>
    <property type="evidence" value="ECO:0007669"/>
    <property type="project" value="TreeGrafter"/>
</dbReference>
<proteinExistence type="predicted"/>
<dbReference type="Pfam" id="PF07714">
    <property type="entry name" value="PK_Tyr_Ser-Thr"/>
    <property type="match status" value="1"/>
</dbReference>
<comment type="caution">
    <text evidence="1">The sequence shown here is derived from an EMBL/GenBank/DDBJ whole genome shotgun (WGS) entry which is preliminary data.</text>
</comment>
<dbReference type="InterPro" id="IPR050122">
    <property type="entry name" value="RTK"/>
</dbReference>
<dbReference type="PROSITE" id="PS50011">
    <property type="entry name" value="PROTEIN_KINASE_DOM"/>
    <property type="match status" value="1"/>
</dbReference>
<dbReference type="InterPro" id="IPR008266">
    <property type="entry name" value="Tyr_kinase_AS"/>
</dbReference>
<name>A0A6S7GKR2_PARCT</name>
<evidence type="ECO:0000313" key="1">
    <source>
        <dbReference type="EMBL" id="CAB3994054.1"/>
    </source>
</evidence>
<dbReference type="InterPro" id="IPR011009">
    <property type="entry name" value="Kinase-like_dom_sf"/>
</dbReference>
<dbReference type="PANTHER" id="PTHR24416:SF611">
    <property type="entry name" value="TYROSINE-PROTEIN KINASE TRANSMEMBRANE RECEPTOR ROR"/>
    <property type="match status" value="1"/>
</dbReference>
<dbReference type="GO" id="GO:0004714">
    <property type="term" value="F:transmembrane receptor protein tyrosine kinase activity"/>
    <property type="evidence" value="ECO:0007669"/>
    <property type="project" value="TreeGrafter"/>
</dbReference>
<dbReference type="SMART" id="SM00219">
    <property type="entry name" value="TyrKc"/>
    <property type="match status" value="1"/>
</dbReference>
<keyword evidence="2" id="KW-1185">Reference proteome</keyword>
<dbReference type="GO" id="GO:0005886">
    <property type="term" value="C:plasma membrane"/>
    <property type="evidence" value="ECO:0007669"/>
    <property type="project" value="TreeGrafter"/>
</dbReference>
<dbReference type="EMBL" id="CACRXK020002383">
    <property type="protein sequence ID" value="CAB3994054.1"/>
    <property type="molecule type" value="Genomic_DNA"/>
</dbReference>
<organism evidence="1 2">
    <name type="scientific">Paramuricea clavata</name>
    <name type="common">Red gorgonian</name>
    <name type="synonym">Violescent sea-whip</name>
    <dbReference type="NCBI Taxonomy" id="317549"/>
    <lineage>
        <taxon>Eukaryota</taxon>
        <taxon>Metazoa</taxon>
        <taxon>Cnidaria</taxon>
        <taxon>Anthozoa</taxon>
        <taxon>Octocorallia</taxon>
        <taxon>Malacalcyonacea</taxon>
        <taxon>Plexauridae</taxon>
        <taxon>Paramuricea</taxon>
    </lineage>
</organism>
<reference evidence="1" key="1">
    <citation type="submission" date="2020-04" db="EMBL/GenBank/DDBJ databases">
        <authorList>
            <person name="Alioto T."/>
            <person name="Alioto T."/>
            <person name="Gomez Garrido J."/>
        </authorList>
    </citation>
    <scope>NUCLEOTIDE SEQUENCE</scope>
    <source>
        <strain evidence="1">A484AB</strain>
    </source>
</reference>
<sequence>MDFCILVDPRKDVSRLRSAGNAVEDDRRDLLKELTTISAISSHENIVNLIGACTSEDGPVLLVLELCSRGTLENSLREKEKNEQLFLKKTKLTLANEIAEGMRHLADSRIVHRDLAARNILLTEDFMPKISNFGLSRDIYERGSYHKLTPA</sequence>
<dbReference type="PROSITE" id="PS00109">
    <property type="entry name" value="PROTEIN_KINASE_TYR"/>
    <property type="match status" value="1"/>
</dbReference>
<dbReference type="Gene3D" id="3.30.200.20">
    <property type="entry name" value="Phosphorylase Kinase, domain 1"/>
    <property type="match status" value="1"/>
</dbReference>
<dbReference type="AlphaFoldDB" id="A0A6S7GKR2"/>
<accession>A0A6S7GKR2</accession>
<protein>
    <submittedName>
        <fullName evidence="1">Partial</fullName>
    </submittedName>
</protein>
<dbReference type="InterPro" id="IPR001245">
    <property type="entry name" value="Ser-Thr/Tyr_kinase_cat_dom"/>
</dbReference>
<dbReference type="OrthoDB" id="5976751at2759"/>
<dbReference type="PANTHER" id="PTHR24416">
    <property type="entry name" value="TYROSINE-PROTEIN KINASE RECEPTOR"/>
    <property type="match status" value="1"/>
</dbReference>
<dbReference type="Gene3D" id="1.10.510.10">
    <property type="entry name" value="Transferase(Phosphotransferase) domain 1"/>
    <property type="match status" value="1"/>
</dbReference>
<dbReference type="InterPro" id="IPR020635">
    <property type="entry name" value="Tyr_kinase_cat_dom"/>
</dbReference>
<dbReference type="InterPro" id="IPR000719">
    <property type="entry name" value="Prot_kinase_dom"/>
</dbReference>
<dbReference type="GO" id="GO:0007169">
    <property type="term" value="P:cell surface receptor protein tyrosine kinase signaling pathway"/>
    <property type="evidence" value="ECO:0007669"/>
    <property type="project" value="TreeGrafter"/>
</dbReference>
<dbReference type="SUPFAM" id="SSF56112">
    <property type="entry name" value="Protein kinase-like (PK-like)"/>
    <property type="match status" value="1"/>
</dbReference>
<feature type="non-terminal residue" evidence="1">
    <location>
        <position position="151"/>
    </location>
</feature>
<evidence type="ECO:0000313" key="2">
    <source>
        <dbReference type="Proteomes" id="UP001152795"/>
    </source>
</evidence>
<dbReference type="Proteomes" id="UP001152795">
    <property type="component" value="Unassembled WGS sequence"/>
</dbReference>
<gene>
    <name evidence="1" type="ORF">PACLA_8A041078</name>
</gene>